<comment type="caution">
    <text evidence="2">The sequence shown here is derived from an EMBL/GenBank/DDBJ whole genome shotgun (WGS) entry which is preliminary data.</text>
</comment>
<evidence type="ECO:0000256" key="1">
    <source>
        <dbReference type="SAM" id="MobiDB-lite"/>
    </source>
</evidence>
<keyword evidence="3" id="KW-1185">Reference proteome</keyword>
<evidence type="ECO:0000313" key="2">
    <source>
        <dbReference type="EMBL" id="KAF6370312.1"/>
    </source>
</evidence>
<sequence>MGTAIYKLSGKINFQVKKTHVPEGKSMCLSYCRDLVHLDCPQHGKSLSCVRTGETSRPRGQHPQVIKWHH</sequence>
<evidence type="ECO:0000313" key="3">
    <source>
        <dbReference type="Proteomes" id="UP000527355"/>
    </source>
</evidence>
<dbReference type="EMBL" id="JABWUV010000003">
    <property type="protein sequence ID" value="KAF6370312.1"/>
    <property type="molecule type" value="Genomic_DNA"/>
</dbReference>
<dbReference type="Proteomes" id="UP000527355">
    <property type="component" value="Unassembled WGS sequence"/>
</dbReference>
<dbReference type="AlphaFoldDB" id="A0A7J7Z7X6"/>
<feature type="region of interest" description="Disordered" evidence="1">
    <location>
        <begin position="50"/>
        <end position="70"/>
    </location>
</feature>
<accession>A0A7J7Z7X6</accession>
<proteinExistence type="predicted"/>
<gene>
    <name evidence="2" type="ORF">mMyoMyo1_016324</name>
</gene>
<organism evidence="2 3">
    <name type="scientific">Myotis myotis</name>
    <name type="common">Greater mouse-eared bat</name>
    <name type="synonym">Vespertilio myotis</name>
    <dbReference type="NCBI Taxonomy" id="51298"/>
    <lineage>
        <taxon>Eukaryota</taxon>
        <taxon>Metazoa</taxon>
        <taxon>Chordata</taxon>
        <taxon>Craniata</taxon>
        <taxon>Vertebrata</taxon>
        <taxon>Euteleostomi</taxon>
        <taxon>Mammalia</taxon>
        <taxon>Eutheria</taxon>
        <taxon>Laurasiatheria</taxon>
        <taxon>Chiroptera</taxon>
        <taxon>Yangochiroptera</taxon>
        <taxon>Vespertilionidae</taxon>
        <taxon>Myotis</taxon>
    </lineage>
</organism>
<protein>
    <submittedName>
        <fullName evidence="2">Uncharacterized protein</fullName>
    </submittedName>
</protein>
<reference evidence="2 3" key="1">
    <citation type="journal article" date="2020" name="Nature">
        <title>Six reference-quality genomes reveal evolution of bat adaptations.</title>
        <authorList>
            <person name="Jebb D."/>
            <person name="Huang Z."/>
            <person name="Pippel M."/>
            <person name="Hughes G.M."/>
            <person name="Lavrichenko K."/>
            <person name="Devanna P."/>
            <person name="Winkler S."/>
            <person name="Jermiin L.S."/>
            <person name="Skirmuntt E.C."/>
            <person name="Katzourakis A."/>
            <person name="Burkitt-Gray L."/>
            <person name="Ray D.A."/>
            <person name="Sullivan K.A.M."/>
            <person name="Roscito J.G."/>
            <person name="Kirilenko B.M."/>
            <person name="Davalos L.M."/>
            <person name="Corthals A.P."/>
            <person name="Power M.L."/>
            <person name="Jones G."/>
            <person name="Ransome R.D."/>
            <person name="Dechmann D.K.N."/>
            <person name="Locatelli A.G."/>
            <person name="Puechmaille S.J."/>
            <person name="Fedrigo O."/>
            <person name="Jarvis E.D."/>
            <person name="Hiller M."/>
            <person name="Vernes S.C."/>
            <person name="Myers E.W."/>
            <person name="Teeling E.C."/>
        </authorList>
    </citation>
    <scope>NUCLEOTIDE SEQUENCE [LARGE SCALE GENOMIC DNA]</scope>
    <source>
        <strain evidence="2">MMyoMyo1</strain>
        <tissue evidence="2">Flight muscle</tissue>
    </source>
</reference>
<name>A0A7J7Z7X6_MYOMY</name>